<evidence type="ECO:0000313" key="2">
    <source>
        <dbReference type="Proteomes" id="UP000265845"/>
    </source>
</evidence>
<gene>
    <name evidence="1" type="ORF">D1222_15195</name>
</gene>
<organism evidence="1 2">
    <name type="scientific">Henriciella algicola</name>
    <dbReference type="NCBI Taxonomy" id="1608422"/>
    <lineage>
        <taxon>Bacteria</taxon>
        <taxon>Pseudomonadati</taxon>
        <taxon>Pseudomonadota</taxon>
        <taxon>Alphaproteobacteria</taxon>
        <taxon>Hyphomonadales</taxon>
        <taxon>Hyphomonadaceae</taxon>
        <taxon>Henriciella</taxon>
    </lineage>
</organism>
<dbReference type="InterPro" id="IPR007948">
    <property type="entry name" value="DUF736"/>
</dbReference>
<keyword evidence="2" id="KW-1185">Reference proteome</keyword>
<name>A0A399RAQ3_9PROT</name>
<protein>
    <submittedName>
        <fullName evidence="1">DUF736 domain-containing protein</fullName>
    </submittedName>
</protein>
<dbReference type="EMBL" id="QWGA01000008">
    <property type="protein sequence ID" value="RIJ27714.1"/>
    <property type="molecule type" value="Genomic_DNA"/>
</dbReference>
<accession>A0A399RAQ3</accession>
<dbReference type="Proteomes" id="UP000265845">
    <property type="component" value="Unassembled WGS sequence"/>
</dbReference>
<dbReference type="AlphaFoldDB" id="A0A399RAQ3"/>
<proteinExistence type="predicted"/>
<comment type="caution">
    <text evidence="1">The sequence shown here is derived from an EMBL/GenBank/DDBJ whole genome shotgun (WGS) entry which is preliminary data.</text>
</comment>
<reference evidence="1 2" key="1">
    <citation type="submission" date="2018-08" db="EMBL/GenBank/DDBJ databases">
        <title>Henriciella mobilis sp. nov., isolated from seawater.</title>
        <authorList>
            <person name="Cheng H."/>
            <person name="Wu Y.-H."/>
            <person name="Xu X.-W."/>
            <person name="Guo L.-L."/>
        </authorList>
    </citation>
    <scope>NUCLEOTIDE SEQUENCE [LARGE SCALE GENOMIC DNA]</scope>
    <source>
        <strain evidence="1 2">CCUG67844</strain>
    </source>
</reference>
<sequence>MSEIGKLRPVNSADPLSKLIGHIHTLKLSTKITIERDYNSTNPDAPSHRVYVGSDDTAPVEVGAAWAREIKRGLRQGQTFLSVTIDDPSFDSALSFAVFEDDENSWVATWRRRQAA</sequence>
<dbReference type="OrthoDB" id="9800788at2"/>
<dbReference type="RefSeq" id="WP_119455090.1">
    <property type="nucleotide sequence ID" value="NZ_QWGA01000008.1"/>
</dbReference>
<dbReference type="Pfam" id="PF05284">
    <property type="entry name" value="DUF736"/>
    <property type="match status" value="1"/>
</dbReference>
<evidence type="ECO:0000313" key="1">
    <source>
        <dbReference type="EMBL" id="RIJ27714.1"/>
    </source>
</evidence>